<dbReference type="CDD" id="cd14688">
    <property type="entry name" value="bZIP_YAP"/>
    <property type="match status" value="1"/>
</dbReference>
<feature type="compositionally biased region" description="Pro residues" evidence="2">
    <location>
        <begin position="126"/>
        <end position="138"/>
    </location>
</feature>
<reference evidence="4 5" key="1">
    <citation type="submission" date="2023-10" db="EMBL/GenBank/DDBJ databases">
        <authorList>
            <person name="Maclean D."/>
            <person name="Macfadyen A."/>
        </authorList>
    </citation>
    <scope>NUCLEOTIDE SEQUENCE [LARGE SCALE GENOMIC DNA]</scope>
</reference>
<evidence type="ECO:0000256" key="1">
    <source>
        <dbReference type="SAM" id="Coils"/>
    </source>
</evidence>
<feature type="region of interest" description="Disordered" evidence="2">
    <location>
        <begin position="1"/>
        <end position="33"/>
    </location>
</feature>
<evidence type="ECO:0000313" key="5">
    <source>
        <dbReference type="Proteomes" id="UP001314263"/>
    </source>
</evidence>
<evidence type="ECO:0000259" key="3">
    <source>
        <dbReference type="PROSITE" id="PS00036"/>
    </source>
</evidence>
<evidence type="ECO:0000256" key="2">
    <source>
        <dbReference type="SAM" id="MobiDB-lite"/>
    </source>
</evidence>
<feature type="region of interest" description="Disordered" evidence="2">
    <location>
        <begin position="121"/>
        <end position="141"/>
    </location>
</feature>
<keyword evidence="5" id="KW-1185">Reference proteome</keyword>
<name>A0AAV1IAP2_9CHLO</name>
<dbReference type="GO" id="GO:0003700">
    <property type="term" value="F:DNA-binding transcription factor activity"/>
    <property type="evidence" value="ECO:0007669"/>
    <property type="project" value="InterPro"/>
</dbReference>
<evidence type="ECO:0000313" key="4">
    <source>
        <dbReference type="EMBL" id="CAK0783267.1"/>
    </source>
</evidence>
<feature type="compositionally biased region" description="Low complexity" evidence="2">
    <location>
        <begin position="12"/>
        <end position="28"/>
    </location>
</feature>
<protein>
    <recommendedName>
        <fullName evidence="3">BZIP domain-containing protein</fullName>
    </recommendedName>
</protein>
<dbReference type="PROSITE" id="PS00036">
    <property type="entry name" value="BZIP_BASIC"/>
    <property type="match status" value="1"/>
</dbReference>
<sequence>MSATKMDEADDPSSPTSDGSGPQDGSPGLTDDPVAVAKAMRRHELLKLKNRRAQARYRERTKAKALVWQEQVEVLTQALQQANAEKAVLAADKGRLEQEVANLRLQMSVIQKAMESGQLPASAPLALPPQQPPAPASPVHPMVQQGMQELHKAAPQTAGGEADPETQQAVQRVFNLVRNGTSGSAAKDCNLTLDDVVRFYNVWVRELAAALLQAEDRSSSMGQGSVEELIVAGREVSRKLYVQLPELSQLLDRTLARAPKDEYGAPPARLWHRLVDRAQLSLEQQLKVIALRHDLLSKMDEILQDRKRMIATLQADAAVADKDSSRVMALLAAEQVTAQLKASQALEQHVVSKFLHNLCEQVLTPIQEARMVVDAHPYMVNALAVCTATAEASAKQSAPMSELMRRCLEDESPPACCPLPPDSTFRALFNGEIRMHQGGAMLASTTLGEPQVQAP</sequence>
<keyword evidence="1" id="KW-0175">Coiled coil</keyword>
<gene>
    <name evidence="4" type="ORF">CVIRNUC_006466</name>
</gene>
<comment type="caution">
    <text evidence="4">The sequence shown here is derived from an EMBL/GenBank/DDBJ whole genome shotgun (WGS) entry which is preliminary data.</text>
</comment>
<proteinExistence type="predicted"/>
<feature type="coiled-coil region" evidence="1">
    <location>
        <begin position="36"/>
        <end position="113"/>
    </location>
</feature>
<dbReference type="EMBL" id="CAUYUE010000008">
    <property type="protein sequence ID" value="CAK0783267.1"/>
    <property type="molecule type" value="Genomic_DNA"/>
</dbReference>
<accession>A0AAV1IAP2</accession>
<dbReference type="InterPro" id="IPR004827">
    <property type="entry name" value="bZIP"/>
</dbReference>
<dbReference type="Proteomes" id="UP001314263">
    <property type="component" value="Unassembled WGS sequence"/>
</dbReference>
<organism evidence="4 5">
    <name type="scientific">Coccomyxa viridis</name>
    <dbReference type="NCBI Taxonomy" id="1274662"/>
    <lineage>
        <taxon>Eukaryota</taxon>
        <taxon>Viridiplantae</taxon>
        <taxon>Chlorophyta</taxon>
        <taxon>core chlorophytes</taxon>
        <taxon>Trebouxiophyceae</taxon>
        <taxon>Trebouxiophyceae incertae sedis</taxon>
        <taxon>Coccomyxaceae</taxon>
        <taxon>Coccomyxa</taxon>
    </lineage>
</organism>
<dbReference type="AlphaFoldDB" id="A0AAV1IAP2"/>
<feature type="domain" description="BZIP" evidence="3">
    <location>
        <begin position="47"/>
        <end position="60"/>
    </location>
</feature>